<evidence type="ECO:0000313" key="2">
    <source>
        <dbReference type="EMBL" id="PNS16789.1"/>
    </source>
</evidence>
<feature type="compositionally biased region" description="Low complexity" evidence="1">
    <location>
        <begin position="132"/>
        <end position="144"/>
    </location>
</feature>
<dbReference type="EMBL" id="NKHZ01000055">
    <property type="protein sequence ID" value="PNS16789.1"/>
    <property type="molecule type" value="Genomic_DNA"/>
</dbReference>
<dbReference type="InParanoid" id="A0A2K1QPA9"/>
<keyword evidence="2" id="KW-0647">Proteasome</keyword>
<protein>
    <submittedName>
        <fullName evidence="2">Proteasome activator complex subunit 4</fullName>
    </submittedName>
</protein>
<dbReference type="STRING" id="2082308.A0A2K1QPA9"/>
<comment type="caution">
    <text evidence="2">The sequence shown here is derived from an EMBL/GenBank/DDBJ whole genome shotgun (WGS) entry which is preliminary data.</text>
</comment>
<sequence>MSMRSSTARKGTKRSSEHAVSKLGEQSTNERVAPVAAPRKKRRSRSALASDRENSPVETGVSSSRQQLHDHESGVQAVRRTRRGVRRGRTRAAVQSQGFDDVQLGHSDLDAGNPTSVPDDRDMSNANDEYEGGQSSQDSDSDGGMPDETGEDVLAELLDDLATGNHETDDIDFEFADEGDVIPSPESVGDAVLPDPVELYSSLPDASLPTGNVDVDRFRARLLLLLTALWAEATALWSSCDVPPEERPISWRMQCLITNTSLVFFHNLFISGIPTWVQAAFGRTMWSKEEMYRAHVAAPPCEHDSGHCSIYRNLTSEGAQADTCKGYTGSTVRSFLKRLTEHLQKLVKAFLTGDDARSTHYQRARQLGVISSWRALTSFPVRVPQGYLYIMEAVWMVINGDLNDTGEYSKYARRAAFELAARIREKSGFPDSVFDPGMNRASPLVQSWASEIAGKILPCRNSACGRMTYPRTGTPAGEAHRGVYATGDPLSSGYLCGFCWGYRSRCGVLPNDEIFKARSLRQSARAKHGYDATCRGCGAQESEGPVSTKVMKGSGRGQKLKKSGSYQSFRVHEDYPEDLMCRTCHNRLMRDGHLPTPEVLEDDRLRKEI</sequence>
<evidence type="ECO:0000256" key="1">
    <source>
        <dbReference type="SAM" id="MobiDB-lite"/>
    </source>
</evidence>
<name>A0A2K1QPA9_9PEZI</name>
<dbReference type="Proteomes" id="UP000243797">
    <property type="component" value="Unassembled WGS sequence"/>
</dbReference>
<keyword evidence="3" id="KW-1185">Reference proteome</keyword>
<evidence type="ECO:0000313" key="3">
    <source>
        <dbReference type="Proteomes" id="UP000243797"/>
    </source>
</evidence>
<proteinExistence type="predicted"/>
<feature type="compositionally biased region" description="Basic residues" evidence="1">
    <location>
        <begin position="79"/>
        <end position="90"/>
    </location>
</feature>
<dbReference type="OrthoDB" id="5386625at2759"/>
<dbReference type="GO" id="GO:0000502">
    <property type="term" value="C:proteasome complex"/>
    <property type="evidence" value="ECO:0007669"/>
    <property type="project" value="UniProtKB-KW"/>
</dbReference>
<gene>
    <name evidence="2" type="ORF">CAC42_4753</name>
</gene>
<accession>A0A2K1QPA9</accession>
<organism evidence="2 3">
    <name type="scientific">Sphaceloma murrayae</name>
    <dbReference type="NCBI Taxonomy" id="2082308"/>
    <lineage>
        <taxon>Eukaryota</taxon>
        <taxon>Fungi</taxon>
        <taxon>Dikarya</taxon>
        <taxon>Ascomycota</taxon>
        <taxon>Pezizomycotina</taxon>
        <taxon>Dothideomycetes</taxon>
        <taxon>Dothideomycetidae</taxon>
        <taxon>Myriangiales</taxon>
        <taxon>Elsinoaceae</taxon>
        <taxon>Sphaceloma</taxon>
    </lineage>
</organism>
<reference evidence="2 3" key="1">
    <citation type="submission" date="2017-06" db="EMBL/GenBank/DDBJ databases">
        <title>Draft genome sequence of a variant of Elsinoe murrayae.</title>
        <authorList>
            <person name="Cheng Q."/>
        </authorList>
    </citation>
    <scope>NUCLEOTIDE SEQUENCE [LARGE SCALE GENOMIC DNA]</scope>
    <source>
        <strain evidence="2 3">CQ-2017a</strain>
    </source>
</reference>
<feature type="compositionally biased region" description="Polar residues" evidence="1">
    <location>
        <begin position="56"/>
        <end position="66"/>
    </location>
</feature>
<dbReference type="AlphaFoldDB" id="A0A2K1QPA9"/>
<feature type="region of interest" description="Disordered" evidence="1">
    <location>
        <begin position="1"/>
        <end position="150"/>
    </location>
</feature>